<accession>Q22NA2</accession>
<evidence type="ECO:0000313" key="3">
    <source>
        <dbReference type="Proteomes" id="UP000009168"/>
    </source>
</evidence>
<sequence>MKSLLTIIFIFCLFGYCMSENTECPLNLSCDSSDTSCQNELNQFQQCTSTKCDSQKISSQDVQEIFDCYYIKCKPSYQPFLSEILDMFQCLNLIISEDIQEDSEDGEVDLEKVKTHLNKSKEGQCLAQMITDCQASSNECISNFYIQIQCMSSQCQLEDDPSMSDINKCIQSTCQSNFDELKKLNIQFSQCLQQLDSTSFGTLPGVTILLALFLIVI</sequence>
<dbReference type="Proteomes" id="UP000009168">
    <property type="component" value="Unassembled WGS sequence"/>
</dbReference>
<keyword evidence="3" id="KW-1185">Reference proteome</keyword>
<dbReference type="EMBL" id="GG662857">
    <property type="protein sequence ID" value="EAR86883.1"/>
    <property type="molecule type" value="Genomic_DNA"/>
</dbReference>
<dbReference type="KEGG" id="tet:TTHERM_00209370"/>
<dbReference type="InParanoid" id="Q22NA2"/>
<dbReference type="HOGENOM" id="CLU_1263825_0_0_1"/>
<name>Q22NA2_TETTS</name>
<proteinExistence type="predicted"/>
<dbReference type="RefSeq" id="XP_001007128.1">
    <property type="nucleotide sequence ID" value="XM_001007128.1"/>
</dbReference>
<dbReference type="AlphaFoldDB" id="Q22NA2"/>
<gene>
    <name evidence="2" type="ORF">TTHERM_00209370</name>
</gene>
<reference evidence="3" key="1">
    <citation type="journal article" date="2006" name="PLoS Biol.">
        <title>Macronuclear genome sequence of the ciliate Tetrahymena thermophila, a model eukaryote.</title>
        <authorList>
            <person name="Eisen J.A."/>
            <person name="Coyne R.S."/>
            <person name="Wu M."/>
            <person name="Wu D."/>
            <person name="Thiagarajan M."/>
            <person name="Wortman J.R."/>
            <person name="Badger J.H."/>
            <person name="Ren Q."/>
            <person name="Amedeo P."/>
            <person name="Jones K.M."/>
            <person name="Tallon L.J."/>
            <person name="Delcher A.L."/>
            <person name="Salzberg S.L."/>
            <person name="Silva J.C."/>
            <person name="Haas B.J."/>
            <person name="Majoros W.H."/>
            <person name="Farzad M."/>
            <person name="Carlton J.M."/>
            <person name="Smith R.K. Jr."/>
            <person name="Garg J."/>
            <person name="Pearlman R.E."/>
            <person name="Karrer K.M."/>
            <person name="Sun L."/>
            <person name="Manning G."/>
            <person name="Elde N.C."/>
            <person name="Turkewitz A.P."/>
            <person name="Asai D.J."/>
            <person name="Wilkes D.E."/>
            <person name="Wang Y."/>
            <person name="Cai H."/>
            <person name="Collins K."/>
            <person name="Stewart B.A."/>
            <person name="Lee S.R."/>
            <person name="Wilamowska K."/>
            <person name="Weinberg Z."/>
            <person name="Ruzzo W.L."/>
            <person name="Wloga D."/>
            <person name="Gaertig J."/>
            <person name="Frankel J."/>
            <person name="Tsao C.-C."/>
            <person name="Gorovsky M.A."/>
            <person name="Keeling P.J."/>
            <person name="Waller R.F."/>
            <person name="Patron N.J."/>
            <person name="Cherry J.M."/>
            <person name="Stover N.A."/>
            <person name="Krieger C.J."/>
            <person name="del Toro C."/>
            <person name="Ryder H.F."/>
            <person name="Williamson S.C."/>
            <person name="Barbeau R.A."/>
            <person name="Hamilton E.P."/>
            <person name="Orias E."/>
        </authorList>
    </citation>
    <scope>NUCLEOTIDE SEQUENCE [LARGE SCALE GENOMIC DNA]</scope>
    <source>
        <strain evidence="3">SB210</strain>
    </source>
</reference>
<dbReference type="GeneID" id="7844158"/>
<organism evidence="2 3">
    <name type="scientific">Tetrahymena thermophila (strain SB210)</name>
    <dbReference type="NCBI Taxonomy" id="312017"/>
    <lineage>
        <taxon>Eukaryota</taxon>
        <taxon>Sar</taxon>
        <taxon>Alveolata</taxon>
        <taxon>Ciliophora</taxon>
        <taxon>Intramacronucleata</taxon>
        <taxon>Oligohymenophorea</taxon>
        <taxon>Hymenostomatida</taxon>
        <taxon>Tetrahymenina</taxon>
        <taxon>Tetrahymenidae</taxon>
        <taxon>Tetrahymena</taxon>
    </lineage>
</organism>
<keyword evidence="1" id="KW-0732">Signal</keyword>
<evidence type="ECO:0000313" key="2">
    <source>
        <dbReference type="EMBL" id="EAR86883.1"/>
    </source>
</evidence>
<feature type="chain" id="PRO_5004201515" description="Transmembrane protein" evidence="1">
    <location>
        <begin position="20"/>
        <end position="217"/>
    </location>
</feature>
<protein>
    <recommendedName>
        <fullName evidence="4">Transmembrane protein</fullName>
    </recommendedName>
</protein>
<evidence type="ECO:0008006" key="4">
    <source>
        <dbReference type="Google" id="ProtNLM"/>
    </source>
</evidence>
<evidence type="ECO:0000256" key="1">
    <source>
        <dbReference type="SAM" id="SignalP"/>
    </source>
</evidence>
<feature type="signal peptide" evidence="1">
    <location>
        <begin position="1"/>
        <end position="19"/>
    </location>
</feature>